<dbReference type="EMBL" id="JACERG010000010">
    <property type="protein sequence ID" value="MBA5222240.1"/>
    <property type="molecule type" value="Genomic_DNA"/>
</dbReference>
<dbReference type="Proteomes" id="UP000587608">
    <property type="component" value="Unassembled WGS sequence"/>
</dbReference>
<proteinExistence type="predicted"/>
<dbReference type="RefSeq" id="WP_191852829.1">
    <property type="nucleotide sequence ID" value="NZ_JACERG010000010.1"/>
</dbReference>
<dbReference type="AlphaFoldDB" id="A0A7W2DSL3"/>
<organism evidence="2 3">
    <name type="scientific">Streptomyces griseoaurantiacus</name>
    <dbReference type="NCBI Taxonomy" id="68213"/>
    <lineage>
        <taxon>Bacteria</taxon>
        <taxon>Bacillati</taxon>
        <taxon>Actinomycetota</taxon>
        <taxon>Actinomycetes</taxon>
        <taxon>Kitasatosporales</taxon>
        <taxon>Streptomycetaceae</taxon>
        <taxon>Streptomyces</taxon>
        <taxon>Streptomyces aurantiacus group</taxon>
    </lineage>
</organism>
<sequence>MNQNSKKGPEGPFHNRPGGPKMLNSIVPSGPDGRVVREVFLPNTNKEIEPGPFGDGITLPAGSAIVLYVDNGNRMSWETARILGKSLALCSFIQVQGQGIGPSGVTAHYLYGLEDILRGIRAIAAEEAADLDLGVTA</sequence>
<accession>A0A7W2DSL3</accession>
<gene>
    <name evidence="2" type="ORF">H1X69_12515</name>
</gene>
<evidence type="ECO:0000313" key="3">
    <source>
        <dbReference type="Proteomes" id="UP000587608"/>
    </source>
</evidence>
<evidence type="ECO:0000256" key="1">
    <source>
        <dbReference type="SAM" id="MobiDB-lite"/>
    </source>
</evidence>
<evidence type="ECO:0000313" key="2">
    <source>
        <dbReference type="EMBL" id="MBA5222240.1"/>
    </source>
</evidence>
<name>A0A7W2DSL3_9ACTN</name>
<comment type="caution">
    <text evidence="2">The sequence shown here is derived from an EMBL/GenBank/DDBJ whole genome shotgun (WGS) entry which is preliminary data.</text>
</comment>
<reference evidence="2 3" key="1">
    <citation type="submission" date="2020-07" db="EMBL/GenBank/DDBJ databases">
        <title>Differential regulation of undecylprodigiosin biosynthesis in the yeast-scavenging Streptomyces strain MBK6.</title>
        <authorList>
            <person name="Baral B."/>
            <person name="Siitonen V."/>
            <person name="Laughlin M."/>
            <person name="Yamada K."/>
            <person name="Ilomaeki M."/>
            <person name="Metsae-Ketelae M."/>
            <person name="Niemi J."/>
        </authorList>
    </citation>
    <scope>NUCLEOTIDE SEQUENCE [LARGE SCALE GENOMIC DNA]</scope>
    <source>
        <strain evidence="2 3">MBK6</strain>
    </source>
</reference>
<feature type="region of interest" description="Disordered" evidence="1">
    <location>
        <begin position="1"/>
        <end position="31"/>
    </location>
</feature>
<protein>
    <submittedName>
        <fullName evidence="2">Uncharacterized protein</fullName>
    </submittedName>
</protein>